<organism evidence="1">
    <name type="scientific">marine sediment metagenome</name>
    <dbReference type="NCBI Taxonomy" id="412755"/>
    <lineage>
        <taxon>unclassified sequences</taxon>
        <taxon>metagenomes</taxon>
        <taxon>ecological metagenomes</taxon>
    </lineage>
</organism>
<dbReference type="AlphaFoldDB" id="X1QP45"/>
<evidence type="ECO:0000313" key="1">
    <source>
        <dbReference type="EMBL" id="GAI70317.1"/>
    </source>
</evidence>
<name>X1QP45_9ZZZZ</name>
<accession>X1QP45</accession>
<sequence>MQQIESLGYWVITYPKEVRLFVRTKKSLGSQRDKLIRALKALGYSRGMTRWHFFGDQSTEYHPHQNAIVDGGYLSPGELQ</sequence>
<comment type="caution">
    <text evidence="1">The sequence shown here is derived from an EMBL/GenBank/DDBJ whole genome shotgun (WGS) entry which is preliminary data.</text>
</comment>
<dbReference type="EMBL" id="BARW01002320">
    <property type="protein sequence ID" value="GAI70317.1"/>
    <property type="molecule type" value="Genomic_DNA"/>
</dbReference>
<protein>
    <submittedName>
        <fullName evidence="1">Uncharacterized protein</fullName>
    </submittedName>
</protein>
<proteinExistence type="predicted"/>
<gene>
    <name evidence="1" type="ORF">S12H4_06557</name>
</gene>
<reference evidence="1" key="1">
    <citation type="journal article" date="2014" name="Front. Microbiol.">
        <title>High frequency of phylogenetically diverse reductive dehalogenase-homologous genes in deep subseafloor sedimentary metagenomes.</title>
        <authorList>
            <person name="Kawai M."/>
            <person name="Futagami T."/>
            <person name="Toyoda A."/>
            <person name="Takaki Y."/>
            <person name="Nishi S."/>
            <person name="Hori S."/>
            <person name="Arai W."/>
            <person name="Tsubouchi T."/>
            <person name="Morono Y."/>
            <person name="Uchiyama I."/>
            <person name="Ito T."/>
            <person name="Fujiyama A."/>
            <person name="Inagaki F."/>
            <person name="Takami H."/>
        </authorList>
    </citation>
    <scope>NUCLEOTIDE SEQUENCE</scope>
    <source>
        <strain evidence="1">Expedition CK06-06</strain>
    </source>
</reference>
<feature type="non-terminal residue" evidence="1">
    <location>
        <position position="80"/>
    </location>
</feature>